<evidence type="ECO:0000313" key="2">
    <source>
        <dbReference type="Proteomes" id="UP001212803"/>
    </source>
</evidence>
<accession>A0ABY7M4A6</accession>
<dbReference type="Proteomes" id="UP001212803">
    <property type="component" value="Chromosome"/>
</dbReference>
<organism evidence="1 2">
    <name type="scientific">Tepidiforma flava</name>
    <dbReference type="NCBI Taxonomy" id="3004094"/>
    <lineage>
        <taxon>Bacteria</taxon>
        <taxon>Bacillati</taxon>
        <taxon>Chloroflexota</taxon>
        <taxon>Tepidiformia</taxon>
        <taxon>Tepidiformales</taxon>
        <taxon>Tepidiformaceae</taxon>
        <taxon>Tepidiforma</taxon>
    </lineage>
</organism>
<sequence length="55" mass="6093">MRDRQLMADLLQVYKISRSKAPDPAAFPAGRRVVNTNGGWVPGLGWVALTRVDQL</sequence>
<gene>
    <name evidence="1" type="ORF">O0235_11465</name>
</gene>
<keyword evidence="2" id="KW-1185">Reference proteome</keyword>
<reference evidence="1 2" key="1">
    <citation type="journal article" date="2023" name="ISME J.">
        <title>Thermophilic Dehalococcoidia with unusual traits shed light on an unexpected past.</title>
        <authorList>
            <person name="Palmer M."/>
            <person name="Covington J.K."/>
            <person name="Zhou E.M."/>
            <person name="Thomas S.C."/>
            <person name="Habib N."/>
            <person name="Seymour C.O."/>
            <person name="Lai D."/>
            <person name="Johnston J."/>
            <person name="Hashimi A."/>
            <person name="Jiao J.Y."/>
            <person name="Muok A.R."/>
            <person name="Liu L."/>
            <person name="Xian W.D."/>
            <person name="Zhi X.Y."/>
            <person name="Li M.M."/>
            <person name="Silva L.P."/>
            <person name="Bowen B.P."/>
            <person name="Louie K."/>
            <person name="Briegel A."/>
            <person name="Pett-Ridge J."/>
            <person name="Weber P.K."/>
            <person name="Tocheva E.I."/>
            <person name="Woyke T."/>
            <person name="Northen T.R."/>
            <person name="Mayali X."/>
            <person name="Li W.J."/>
            <person name="Hedlund B.P."/>
        </authorList>
    </citation>
    <scope>NUCLEOTIDE SEQUENCE [LARGE SCALE GENOMIC DNA]</scope>
    <source>
        <strain evidence="1 2">YIM 72310</strain>
    </source>
</reference>
<evidence type="ECO:0000313" key="1">
    <source>
        <dbReference type="EMBL" id="WBL35390.1"/>
    </source>
</evidence>
<proteinExistence type="predicted"/>
<name>A0ABY7M4A6_9CHLR</name>
<dbReference type="RefSeq" id="WP_270055917.1">
    <property type="nucleotide sequence ID" value="NZ_CP115149.1"/>
</dbReference>
<protein>
    <submittedName>
        <fullName evidence="1">Uncharacterized protein</fullName>
    </submittedName>
</protein>
<dbReference type="EMBL" id="CP115149">
    <property type="protein sequence ID" value="WBL35390.1"/>
    <property type="molecule type" value="Genomic_DNA"/>
</dbReference>